<protein>
    <recommendedName>
        <fullName evidence="7">ICEF-II</fullName>
    </recommendedName>
</protein>
<proteinExistence type="predicted"/>
<organism evidence="5 6">
    <name type="scientific">Mesomycoplasma hyopneumoniae</name>
    <name type="common">Mycoplasma hyopneumoniae</name>
    <dbReference type="NCBI Taxonomy" id="2099"/>
    <lineage>
        <taxon>Bacteria</taxon>
        <taxon>Bacillati</taxon>
        <taxon>Mycoplasmatota</taxon>
        <taxon>Mycoplasmoidales</taxon>
        <taxon>Metamycoplasmataceae</taxon>
        <taxon>Mesomycoplasma</taxon>
    </lineage>
</organism>
<feature type="region of interest" description="Disordered" evidence="2">
    <location>
        <begin position="557"/>
        <end position="581"/>
    </location>
</feature>
<gene>
    <name evidence="5" type="ORF">CIB43_00003</name>
</gene>
<keyword evidence="3" id="KW-0812">Transmembrane</keyword>
<evidence type="ECO:0000313" key="5">
    <source>
        <dbReference type="EMBL" id="ASU13920.1"/>
    </source>
</evidence>
<keyword evidence="3" id="KW-1133">Transmembrane helix</keyword>
<feature type="transmembrane region" description="Helical" evidence="3">
    <location>
        <begin position="1197"/>
        <end position="1218"/>
    </location>
</feature>
<evidence type="ECO:0000256" key="3">
    <source>
        <dbReference type="SAM" id="Phobius"/>
    </source>
</evidence>
<keyword evidence="4" id="KW-0732">Signal</keyword>
<evidence type="ECO:0000256" key="1">
    <source>
        <dbReference type="SAM" id="Coils"/>
    </source>
</evidence>
<keyword evidence="3" id="KW-0472">Membrane</keyword>
<evidence type="ECO:0008006" key="7">
    <source>
        <dbReference type="Google" id="ProtNLM"/>
    </source>
</evidence>
<keyword evidence="1" id="KW-0175">Coiled coil</keyword>
<feature type="coiled-coil region" evidence="1">
    <location>
        <begin position="402"/>
        <end position="429"/>
    </location>
</feature>
<dbReference type="NCBIfam" id="NF045892">
    <property type="entry name" value="ICE_Mbov_0399"/>
    <property type="match status" value="1"/>
</dbReference>
<dbReference type="Proteomes" id="UP000215452">
    <property type="component" value="Chromosome"/>
</dbReference>
<feature type="signal peptide" evidence="4">
    <location>
        <begin position="1"/>
        <end position="23"/>
    </location>
</feature>
<evidence type="ECO:0000313" key="6">
    <source>
        <dbReference type="Proteomes" id="UP000215452"/>
    </source>
</evidence>
<dbReference type="AlphaFoldDB" id="A0A223M8N6"/>
<dbReference type="EMBL" id="CP022714">
    <property type="protein sequence ID" value="ASU13920.1"/>
    <property type="molecule type" value="Genomic_DNA"/>
</dbReference>
<feature type="chain" id="PRO_5012736570" description="ICEF-II" evidence="4">
    <location>
        <begin position="24"/>
        <end position="1227"/>
    </location>
</feature>
<sequence length="1227" mass="142770">MKKKIQKILPILVFSSSIFFNLAAVVEPNYIKKEQWDSEYVPVNNRVQVEQEYDVDIDLKNSNKSWEIEIYANSGHYNPGVLSNKQKTVIQLDSHWFNRKEYYTAIEYDYGTQFEHRIQREIKIEDGIYDSTKTNEINYNNFVHKFNDINFNKSIHEDTFFSLLGVYIQSSDYSKKYDIFYKGVKDKLINFFASLKNSKNENWKLNNFRLHNFQLNFQYTVKNSKIIKIKTIASADYSAQEEVISKNEKIDKLNKYLVNISNSFEAHFNNKFSIPTDTGPEKGINNPEPEGQNSSNIELKSNKTYFHNLVNKWFDKVKTQNDNNYNAVFWYSFNSVGDPYKAFIKFRHPLDNQIWQYELSNNMKVEWLPTEYLRNKEFADRLKFIPSQIYKYSDSYRGLYRELDQKKDITEQDEEAKKLKEESLKQQSENNKNSTYGGKFEFLGDVGVQFAGNKEESEIMYINDKPVDVLNSNFSTILEDLRLEDKEKGGINTYKIEIKKFKRDNNSKENKEVEKTYRVDVVVKSIVSVLDGKWFAWDPEKNKDQKQLISPIMLDSDGKEVKDSDNNPIQNPNYDPNIDPQTGTKKQLIWVNSESNLFDNSIFYPDSSLSQKGFIAEASVVGKGVNLVFAKNFEKDQALIKRYAIDRNQRNKFTLANNITYFSSSLGSSQGEEINIYNNQNNYFSKEGMWLYRTGFKESDSKNKGQNGFKIFLVGDNDNKKLFTDLVDNSAFIPFWASPAGQNLSTYLRIIRKFSQEKINKLPYEAIMSYWKSYINYKLDQGEIIDPVQAELEKKLDKSLEEYLKKNEIDINQKINLDLDIGNLANVLSDNQKKALNFDTNSNKIKAEFELKSNQNNKYIFELTKSQDLNLNKSFQFLGLKPDSIVKKEKKGKTEIDLKENIEKGIEQLLKENPNASQRELRDLISNNLSSWINNPNIYSIFKSKDNSKFEFEFGSFDKNLYLNKNKFEFNLNSLQEKAKRNQNIFDQLPKKIINLKGINNPEKALEYIKSQIKDLSKNKLIFNKNFKFSSTDSLLKNIQIFRPQKGNPNNLDLANSIKLGLEGINLPGFEKLKIVNVVPNSNLPNIKDLSSINLGTIKINGKTDEEIASQLFNNLNFELGKYNLNLQDYFKDLDFNSFLEKFRTNKLSEFKLEPSNFLTNGVLNFKVDNSALDSTFGKGFQFDSNSSNIESSDSKLWIIPIVLISIISLGIGGIFFYRRKIKRYNS</sequence>
<accession>A0A223M8N6</accession>
<name>A0A223M8N6_MESHO</name>
<feature type="compositionally biased region" description="Polar residues" evidence="2">
    <location>
        <begin position="566"/>
        <end position="581"/>
    </location>
</feature>
<evidence type="ECO:0000256" key="4">
    <source>
        <dbReference type="SAM" id="SignalP"/>
    </source>
</evidence>
<evidence type="ECO:0000256" key="2">
    <source>
        <dbReference type="SAM" id="MobiDB-lite"/>
    </source>
</evidence>
<feature type="region of interest" description="Disordered" evidence="2">
    <location>
        <begin position="276"/>
        <end position="297"/>
    </location>
</feature>
<reference evidence="5 6" key="1">
    <citation type="submission" date="2017-08" db="EMBL/GenBank/DDBJ databases">
        <title>The complete genome sequence of a Mycoplasma hyopneumoniae isolate in Korea.</title>
        <authorList>
            <person name="Han J."/>
            <person name="Lee N."/>
        </authorList>
    </citation>
    <scope>NUCLEOTIDE SEQUENCE [LARGE SCALE GENOMIC DNA]</scope>
    <source>
        <strain evidence="5 6">KM014</strain>
    </source>
</reference>